<feature type="region of interest" description="Disordered" evidence="1">
    <location>
        <begin position="134"/>
        <end position="153"/>
    </location>
</feature>
<dbReference type="EMBL" id="WJNH01000016">
    <property type="protein sequence ID" value="MRG88087.1"/>
    <property type="molecule type" value="Genomic_DNA"/>
</dbReference>
<evidence type="ECO:0000313" key="4">
    <source>
        <dbReference type="EMBL" id="MRG88087.1"/>
    </source>
</evidence>
<keyword evidence="2" id="KW-0732">Signal</keyword>
<dbReference type="RefSeq" id="WP_153729967.1">
    <property type="nucleotide sequence ID" value="NZ_WJNH01000016.1"/>
</dbReference>
<dbReference type="OrthoDB" id="2679563at2"/>
<sequence>MKKIGFMLLMLLMITSCGNEDGNETEQKTEGQEKPEEIQTLDVDFQVPDKADVGETIELKATVTYGDEQVTDANDVKIEYWKQGHEDDSTMVEANHVGEGIYASKVTFEEDGVYEMYAHTTARDLHTMPKKSISVGEGAQNEEDHEAEGHDHSEQDEGVAIHFDAPDTINADESVELIAHVENDGEGLKGANVRYEIVDTDWVDTEETAAGEYTGSYSFKEVGSYTVVIHVENDEGIHEHTEREIEIGS</sequence>
<keyword evidence="5" id="KW-1185">Reference proteome</keyword>
<dbReference type="AlphaFoldDB" id="A0A6G1XAX1"/>
<gene>
    <name evidence="4" type="ORF">GH754_17670</name>
</gene>
<evidence type="ECO:0000256" key="1">
    <source>
        <dbReference type="SAM" id="MobiDB-lite"/>
    </source>
</evidence>
<feature type="chain" id="PRO_5038907866" description="YtkA-like domain-containing protein" evidence="2">
    <location>
        <begin position="19"/>
        <end position="249"/>
    </location>
</feature>
<evidence type="ECO:0000313" key="5">
    <source>
        <dbReference type="Proteomes" id="UP000480185"/>
    </source>
</evidence>
<accession>A0A6G1XAX1</accession>
<organism evidence="4 5">
    <name type="scientific">Salinibacillus xinjiangensis</name>
    <dbReference type="NCBI Taxonomy" id="1229268"/>
    <lineage>
        <taxon>Bacteria</taxon>
        <taxon>Bacillati</taxon>
        <taxon>Bacillota</taxon>
        <taxon>Bacilli</taxon>
        <taxon>Bacillales</taxon>
        <taxon>Bacillaceae</taxon>
        <taxon>Salinibacillus</taxon>
    </lineage>
</organism>
<feature type="signal peptide" evidence="2">
    <location>
        <begin position="1"/>
        <end position="18"/>
    </location>
</feature>
<reference evidence="4 5" key="1">
    <citation type="submission" date="2019-11" db="EMBL/GenBank/DDBJ databases">
        <authorList>
            <person name="Li J."/>
        </authorList>
    </citation>
    <scope>NUCLEOTIDE SEQUENCE [LARGE SCALE GENOMIC DNA]</scope>
    <source>
        <strain evidence="4 5">J4</strain>
    </source>
</reference>
<evidence type="ECO:0000256" key="2">
    <source>
        <dbReference type="SAM" id="SignalP"/>
    </source>
</evidence>
<feature type="domain" description="YtkA-like" evidence="3">
    <location>
        <begin position="37"/>
        <end position="119"/>
    </location>
</feature>
<dbReference type="Pfam" id="PF13115">
    <property type="entry name" value="YtkA"/>
    <property type="match status" value="1"/>
</dbReference>
<dbReference type="PROSITE" id="PS51257">
    <property type="entry name" value="PROKAR_LIPOPROTEIN"/>
    <property type="match status" value="1"/>
</dbReference>
<protein>
    <recommendedName>
        <fullName evidence="3">YtkA-like domain-containing protein</fullName>
    </recommendedName>
</protein>
<evidence type="ECO:0000259" key="3">
    <source>
        <dbReference type="Pfam" id="PF13115"/>
    </source>
</evidence>
<name>A0A6G1XAX1_9BACI</name>
<dbReference type="InterPro" id="IPR032693">
    <property type="entry name" value="YtkA-like_dom"/>
</dbReference>
<proteinExistence type="predicted"/>
<dbReference type="Proteomes" id="UP000480185">
    <property type="component" value="Unassembled WGS sequence"/>
</dbReference>
<comment type="caution">
    <text evidence="4">The sequence shown here is derived from an EMBL/GenBank/DDBJ whole genome shotgun (WGS) entry which is preliminary data.</text>
</comment>